<dbReference type="EMBL" id="AMZN01000033">
    <property type="protein sequence ID" value="ELR71760.1"/>
    <property type="molecule type" value="Genomic_DNA"/>
</dbReference>
<keyword evidence="2" id="KW-1185">Reference proteome</keyword>
<gene>
    <name evidence="1" type="ORF">C900_02345</name>
</gene>
<protein>
    <submittedName>
        <fullName evidence="1">Uncharacterized protein</fullName>
    </submittedName>
</protein>
<dbReference type="Proteomes" id="UP000011135">
    <property type="component" value="Unassembled WGS sequence"/>
</dbReference>
<name>L8JSE8_9BACT</name>
<dbReference type="STRING" id="1237149.C900_02345"/>
<sequence length="170" mass="19527">MMREIRRSEGLNGEDEKYLIRRKLLPVEVIIDKSGQVKTFRVKLSPGIMRITGVMTTMDTMVPAVQGDPVWYFGPGNAPNLFNSAFITRLRSGAFNRSFFSFRHTLDKGQWLYYAQPVSMNFFFVWGGAEFRKRATVPITDPDTGFTEDYDIWVSEEGPGQMHITVEIEE</sequence>
<organism evidence="1 2">
    <name type="scientific">Fulvivirga imtechensis AK7</name>
    <dbReference type="NCBI Taxonomy" id="1237149"/>
    <lineage>
        <taxon>Bacteria</taxon>
        <taxon>Pseudomonadati</taxon>
        <taxon>Bacteroidota</taxon>
        <taxon>Cytophagia</taxon>
        <taxon>Cytophagales</taxon>
        <taxon>Fulvivirgaceae</taxon>
        <taxon>Fulvivirga</taxon>
    </lineage>
</organism>
<proteinExistence type="predicted"/>
<dbReference type="AlphaFoldDB" id="L8JSE8"/>
<dbReference type="RefSeq" id="WP_009579742.1">
    <property type="nucleotide sequence ID" value="NZ_AMZN01000033.1"/>
</dbReference>
<accession>L8JSE8</accession>
<evidence type="ECO:0000313" key="2">
    <source>
        <dbReference type="Proteomes" id="UP000011135"/>
    </source>
</evidence>
<evidence type="ECO:0000313" key="1">
    <source>
        <dbReference type="EMBL" id="ELR71760.1"/>
    </source>
</evidence>
<comment type="caution">
    <text evidence="1">The sequence shown here is derived from an EMBL/GenBank/DDBJ whole genome shotgun (WGS) entry which is preliminary data.</text>
</comment>
<reference evidence="1 2" key="1">
    <citation type="submission" date="2012-12" db="EMBL/GenBank/DDBJ databases">
        <title>Genome assembly of Fulvivirga imtechensis AK7.</title>
        <authorList>
            <person name="Nupur N."/>
            <person name="Khatri I."/>
            <person name="Kumar R."/>
            <person name="Subramanian S."/>
            <person name="Pinnaka A."/>
        </authorList>
    </citation>
    <scope>NUCLEOTIDE SEQUENCE [LARGE SCALE GENOMIC DNA]</scope>
    <source>
        <strain evidence="1 2">AK7</strain>
    </source>
</reference>